<keyword evidence="8" id="KW-1185">Reference proteome</keyword>
<feature type="compositionally biased region" description="Basic and acidic residues" evidence="5">
    <location>
        <begin position="33"/>
        <end position="42"/>
    </location>
</feature>
<protein>
    <submittedName>
        <fullName evidence="7">8652_t:CDS:1</fullName>
    </submittedName>
</protein>
<feature type="compositionally biased region" description="Low complexity" evidence="5">
    <location>
        <begin position="446"/>
        <end position="456"/>
    </location>
</feature>
<dbReference type="SUPFAM" id="SSF46785">
    <property type="entry name" value="Winged helix' DNA-binding domain"/>
    <property type="match status" value="1"/>
</dbReference>
<proteinExistence type="predicted"/>
<evidence type="ECO:0000256" key="5">
    <source>
        <dbReference type="SAM" id="MobiDB-lite"/>
    </source>
</evidence>
<feature type="compositionally biased region" description="Acidic residues" evidence="5">
    <location>
        <begin position="1"/>
        <end position="13"/>
    </location>
</feature>
<comment type="caution">
    <text evidence="7">The sequence shown here is derived from an EMBL/GenBank/DDBJ whole genome shotgun (WGS) entry which is preliminary data.</text>
</comment>
<sequence>MSDDNSGETDNNSETDINNSSETNINNSSETNTNDHVDDKIECASPAPSTPESVVISTTLIPLTTETRKELKAKILRQVEYYFSTENLREDYYLNKLRWSTDEEWVPIDEICGFQRMQKYTDHELIVEALRESSKLLEVNEDGTSVRRSPSDPLPLPEEVLNGHLFRSVYMVDILKGFTISTSLNEIEGFLKENNIDYKEIKRRLNDEKEFKGSVFIEFDDRKSAEEVVKKELKYKDEKLLILLKWDYCHMKINEKGLPPNTMRHQCEKQFYTKKRKRLLVNIGSRKNRQKIKTTDRNRWTRSPKIDDKQNRNSDDNIHIENKVEVGDDHNEFGVTIPPKIYSTVKFEGPKIESLGVQLIWVYYPYKDDEQIGAFDIAITNEKDSSSIVESLEEDESLLFEGVKPTLTIIKDDELREYKKLKHEKFNEISAQREKILKTVVSLPSNSNKYKNNQNNIKRKHDTRVPKHPKQFDESGIPIVVASNNKRPRLSYTNKALVINNDDQSSQATKEGNETMEGDNESKTN</sequence>
<dbReference type="Pfam" id="PF05383">
    <property type="entry name" value="La"/>
    <property type="match status" value="1"/>
</dbReference>
<dbReference type="PANTHER" id="PTHR22792:SF140">
    <property type="entry name" value="ACHILLES, ISOFORM A"/>
    <property type="match status" value="1"/>
</dbReference>
<feature type="compositionally biased region" description="Basic and acidic residues" evidence="5">
    <location>
        <begin position="293"/>
        <end position="317"/>
    </location>
</feature>
<organism evidence="7 8">
    <name type="scientific">Ambispora gerdemannii</name>
    <dbReference type="NCBI Taxonomy" id="144530"/>
    <lineage>
        <taxon>Eukaryota</taxon>
        <taxon>Fungi</taxon>
        <taxon>Fungi incertae sedis</taxon>
        <taxon>Mucoromycota</taxon>
        <taxon>Glomeromycotina</taxon>
        <taxon>Glomeromycetes</taxon>
        <taxon>Archaeosporales</taxon>
        <taxon>Ambisporaceae</taxon>
        <taxon>Ambispora</taxon>
    </lineage>
</organism>
<evidence type="ECO:0000259" key="6">
    <source>
        <dbReference type="PROSITE" id="PS50961"/>
    </source>
</evidence>
<comment type="subcellular location">
    <subcellularLocation>
        <location evidence="1">Nucleus</location>
    </subcellularLocation>
</comment>
<dbReference type="OrthoDB" id="439993at2759"/>
<dbReference type="GO" id="GO:0006396">
    <property type="term" value="P:RNA processing"/>
    <property type="evidence" value="ECO:0007669"/>
    <property type="project" value="InterPro"/>
</dbReference>
<dbReference type="GO" id="GO:0003729">
    <property type="term" value="F:mRNA binding"/>
    <property type="evidence" value="ECO:0007669"/>
    <property type="project" value="TreeGrafter"/>
</dbReference>
<dbReference type="PRINTS" id="PR00302">
    <property type="entry name" value="LUPUSLA"/>
</dbReference>
<dbReference type="InterPro" id="IPR006630">
    <property type="entry name" value="La_HTH"/>
</dbReference>
<dbReference type="GO" id="GO:1990904">
    <property type="term" value="C:ribonucleoprotein complex"/>
    <property type="evidence" value="ECO:0007669"/>
    <property type="project" value="InterPro"/>
</dbReference>
<dbReference type="CDD" id="cd12291">
    <property type="entry name" value="RRM1_La"/>
    <property type="match status" value="1"/>
</dbReference>
<feature type="region of interest" description="Disordered" evidence="5">
    <location>
        <begin position="445"/>
        <end position="479"/>
    </location>
</feature>
<feature type="region of interest" description="Disordered" evidence="5">
    <location>
        <begin position="1"/>
        <end position="52"/>
    </location>
</feature>
<dbReference type="Proteomes" id="UP000789831">
    <property type="component" value="Unassembled WGS sequence"/>
</dbReference>
<feature type="compositionally biased region" description="Polar residues" evidence="5">
    <location>
        <begin position="501"/>
        <end position="510"/>
    </location>
</feature>
<dbReference type="EMBL" id="CAJVPL010003490">
    <property type="protein sequence ID" value="CAG8633727.1"/>
    <property type="molecule type" value="Genomic_DNA"/>
</dbReference>
<evidence type="ECO:0000256" key="4">
    <source>
        <dbReference type="PROSITE-ProRule" id="PRU00332"/>
    </source>
</evidence>
<name>A0A9N9DCX0_9GLOM</name>
<dbReference type="InterPro" id="IPR045180">
    <property type="entry name" value="La_dom_prot"/>
</dbReference>
<feature type="compositionally biased region" description="Low complexity" evidence="5">
    <location>
        <begin position="15"/>
        <end position="32"/>
    </location>
</feature>
<dbReference type="InterPro" id="IPR012677">
    <property type="entry name" value="Nucleotide-bd_a/b_plait_sf"/>
</dbReference>
<evidence type="ECO:0000256" key="2">
    <source>
        <dbReference type="ARBA" id="ARBA00022884"/>
    </source>
</evidence>
<dbReference type="Gene3D" id="3.30.70.330">
    <property type="match status" value="1"/>
</dbReference>
<feature type="region of interest" description="Disordered" evidence="5">
    <location>
        <begin position="291"/>
        <end position="317"/>
    </location>
</feature>
<accession>A0A9N9DCX0</accession>
<dbReference type="PROSITE" id="PS50961">
    <property type="entry name" value="HTH_LA"/>
    <property type="match status" value="1"/>
</dbReference>
<gene>
    <name evidence="7" type="ORF">AGERDE_LOCUS10648</name>
</gene>
<evidence type="ECO:0000256" key="1">
    <source>
        <dbReference type="ARBA" id="ARBA00004123"/>
    </source>
</evidence>
<dbReference type="AlphaFoldDB" id="A0A9N9DCX0"/>
<dbReference type="PANTHER" id="PTHR22792">
    <property type="entry name" value="LUPUS LA PROTEIN-RELATED"/>
    <property type="match status" value="1"/>
</dbReference>
<dbReference type="InterPro" id="IPR036388">
    <property type="entry name" value="WH-like_DNA-bd_sf"/>
</dbReference>
<feature type="domain" description="HTH La-type RNA-binding" evidence="6">
    <location>
        <begin position="65"/>
        <end position="156"/>
    </location>
</feature>
<dbReference type="GO" id="GO:0005634">
    <property type="term" value="C:nucleus"/>
    <property type="evidence" value="ECO:0007669"/>
    <property type="project" value="UniProtKB-SubCell"/>
</dbReference>
<evidence type="ECO:0000256" key="3">
    <source>
        <dbReference type="ARBA" id="ARBA00023242"/>
    </source>
</evidence>
<dbReference type="InterPro" id="IPR002344">
    <property type="entry name" value="Lupus_La"/>
</dbReference>
<dbReference type="SMART" id="SM00715">
    <property type="entry name" value="LA"/>
    <property type="match status" value="1"/>
</dbReference>
<dbReference type="Gene3D" id="1.10.10.10">
    <property type="entry name" value="Winged helix-like DNA-binding domain superfamily/Winged helix DNA-binding domain"/>
    <property type="match status" value="1"/>
</dbReference>
<keyword evidence="2 4" id="KW-0694">RNA-binding</keyword>
<keyword evidence="3" id="KW-0539">Nucleus</keyword>
<evidence type="ECO:0000313" key="8">
    <source>
        <dbReference type="Proteomes" id="UP000789831"/>
    </source>
</evidence>
<reference evidence="7" key="1">
    <citation type="submission" date="2021-06" db="EMBL/GenBank/DDBJ databases">
        <authorList>
            <person name="Kallberg Y."/>
            <person name="Tangrot J."/>
            <person name="Rosling A."/>
        </authorList>
    </citation>
    <scope>NUCLEOTIDE SEQUENCE</scope>
    <source>
        <strain evidence="7">MT106</strain>
    </source>
</reference>
<feature type="compositionally biased region" description="Basic residues" evidence="5">
    <location>
        <begin position="457"/>
        <end position="469"/>
    </location>
</feature>
<evidence type="ECO:0000313" key="7">
    <source>
        <dbReference type="EMBL" id="CAG8633727.1"/>
    </source>
</evidence>
<feature type="region of interest" description="Disordered" evidence="5">
    <location>
        <begin position="493"/>
        <end position="525"/>
    </location>
</feature>
<dbReference type="InterPro" id="IPR036390">
    <property type="entry name" value="WH_DNA-bd_sf"/>
</dbReference>